<dbReference type="GO" id="GO:0032259">
    <property type="term" value="P:methylation"/>
    <property type="evidence" value="ECO:0007669"/>
    <property type="project" value="UniProtKB-KW"/>
</dbReference>
<dbReference type="PANTHER" id="PTHR13610:SF9">
    <property type="entry name" value="FI06469P"/>
    <property type="match status" value="1"/>
</dbReference>
<name>A0ABY6B336_9BURK</name>
<keyword evidence="6" id="KW-1185">Reference proteome</keyword>
<dbReference type="Proteomes" id="UP001064933">
    <property type="component" value="Chromosome"/>
</dbReference>
<sequence length="246" mass="27370">MVATASPWRWPLLALLSWAACWAVWRGFGPGWPAALAACGLGLVLAAPHRQSWRRLIVAAGFPLALVVTGAALPAWSWLIALVLLLLAYPRRGWTDAPLYPTPHDALRGLPQAVPLPDGARVLDAGCGIGDGLMALRRAYPRVRLEGIEYSAVLWLLARLRCPWARLSRGDLWAQSWAEMDLVYLFQRPESMPRALDKALAELAPDSWLVSLDFPLPGQRVHAQLETGTRHRVHVYRMRDLRTART</sequence>
<dbReference type="RefSeq" id="WP_261759622.1">
    <property type="nucleotide sequence ID" value="NZ_CP104562.2"/>
</dbReference>
<keyword evidence="4" id="KW-0812">Transmembrane</keyword>
<reference evidence="5" key="1">
    <citation type="submission" date="2022-10" db="EMBL/GenBank/DDBJ databases">
        <title>Characterization and whole genome sequencing of a new Roseateles species, isolated from fresh water.</title>
        <authorList>
            <person name="Guliayeva D.Y."/>
            <person name="Akhremchuk A.E."/>
            <person name="Sikolenko M.A."/>
            <person name="Valentovich L.N."/>
            <person name="Sidarenka A.V."/>
        </authorList>
    </citation>
    <scope>NUCLEOTIDE SEQUENCE</scope>
    <source>
        <strain evidence="5">BIM B-1768</strain>
    </source>
</reference>
<evidence type="ECO:0000256" key="2">
    <source>
        <dbReference type="ARBA" id="ARBA00022679"/>
    </source>
</evidence>
<keyword evidence="4" id="KW-0472">Membrane</keyword>
<keyword evidence="4" id="KW-1133">Transmembrane helix</keyword>
<dbReference type="EMBL" id="CP104562">
    <property type="protein sequence ID" value="UXH79803.1"/>
    <property type="molecule type" value="Genomic_DNA"/>
</dbReference>
<proteinExistence type="predicted"/>
<keyword evidence="2" id="KW-0808">Transferase</keyword>
<evidence type="ECO:0000256" key="3">
    <source>
        <dbReference type="ARBA" id="ARBA00022691"/>
    </source>
</evidence>
<dbReference type="InterPro" id="IPR029063">
    <property type="entry name" value="SAM-dependent_MTases_sf"/>
</dbReference>
<dbReference type="InterPro" id="IPR026170">
    <property type="entry name" value="FAM173A/B"/>
</dbReference>
<feature type="transmembrane region" description="Helical" evidence="4">
    <location>
        <begin position="61"/>
        <end position="89"/>
    </location>
</feature>
<gene>
    <name evidence="5" type="ORF">N4261_07920</name>
</gene>
<protein>
    <submittedName>
        <fullName evidence="5">Class I SAM-dependent methyltransferase</fullName>
    </submittedName>
</protein>
<keyword evidence="1 5" id="KW-0489">Methyltransferase</keyword>
<dbReference type="SUPFAM" id="SSF53335">
    <property type="entry name" value="S-adenosyl-L-methionine-dependent methyltransferases"/>
    <property type="match status" value="1"/>
</dbReference>
<evidence type="ECO:0000256" key="4">
    <source>
        <dbReference type="SAM" id="Phobius"/>
    </source>
</evidence>
<evidence type="ECO:0000313" key="6">
    <source>
        <dbReference type="Proteomes" id="UP001064933"/>
    </source>
</evidence>
<dbReference type="GO" id="GO:0008168">
    <property type="term" value="F:methyltransferase activity"/>
    <property type="evidence" value="ECO:0007669"/>
    <property type="project" value="UniProtKB-KW"/>
</dbReference>
<dbReference type="PANTHER" id="PTHR13610">
    <property type="entry name" value="METHYLTRANSFERASE DOMAIN-CONTAINING PROTEIN"/>
    <property type="match status" value="1"/>
</dbReference>
<keyword evidence="3" id="KW-0949">S-adenosyl-L-methionine</keyword>
<evidence type="ECO:0000313" key="5">
    <source>
        <dbReference type="EMBL" id="UXH79803.1"/>
    </source>
</evidence>
<dbReference type="Gene3D" id="3.40.50.150">
    <property type="entry name" value="Vaccinia Virus protein VP39"/>
    <property type="match status" value="1"/>
</dbReference>
<organism evidence="5 6">
    <name type="scientific">Roseateles amylovorans</name>
    <dbReference type="NCBI Taxonomy" id="2978473"/>
    <lineage>
        <taxon>Bacteria</taxon>
        <taxon>Pseudomonadati</taxon>
        <taxon>Pseudomonadota</taxon>
        <taxon>Betaproteobacteria</taxon>
        <taxon>Burkholderiales</taxon>
        <taxon>Sphaerotilaceae</taxon>
        <taxon>Roseateles</taxon>
    </lineage>
</organism>
<evidence type="ECO:0000256" key="1">
    <source>
        <dbReference type="ARBA" id="ARBA00022603"/>
    </source>
</evidence>
<accession>A0ABY6B336</accession>